<dbReference type="PRINTS" id="PR00463">
    <property type="entry name" value="EP450I"/>
</dbReference>
<name>A0A9P5X491_9AGAR</name>
<evidence type="ECO:0000256" key="8">
    <source>
        <dbReference type="ARBA" id="ARBA00023033"/>
    </source>
</evidence>
<dbReference type="OrthoDB" id="2789670at2759"/>
<dbReference type="InterPro" id="IPR050364">
    <property type="entry name" value="Cytochrome_P450_fung"/>
</dbReference>
<evidence type="ECO:0000256" key="1">
    <source>
        <dbReference type="ARBA" id="ARBA00001971"/>
    </source>
</evidence>
<evidence type="ECO:0000256" key="2">
    <source>
        <dbReference type="ARBA" id="ARBA00005179"/>
    </source>
</evidence>
<comment type="cofactor">
    <cofactor evidence="1 9">
        <name>heme</name>
        <dbReference type="ChEBI" id="CHEBI:30413"/>
    </cofactor>
</comment>
<dbReference type="PROSITE" id="PS00086">
    <property type="entry name" value="CYTOCHROME_P450"/>
    <property type="match status" value="1"/>
</dbReference>
<dbReference type="SUPFAM" id="SSF48264">
    <property type="entry name" value="Cytochrome P450"/>
    <property type="match status" value="1"/>
</dbReference>
<evidence type="ECO:0000256" key="11">
    <source>
        <dbReference type="SAM" id="Phobius"/>
    </source>
</evidence>
<evidence type="ECO:0000256" key="4">
    <source>
        <dbReference type="ARBA" id="ARBA00022617"/>
    </source>
</evidence>
<dbReference type="InterPro" id="IPR001128">
    <property type="entry name" value="Cyt_P450"/>
</dbReference>
<dbReference type="GO" id="GO:0020037">
    <property type="term" value="F:heme binding"/>
    <property type="evidence" value="ECO:0007669"/>
    <property type="project" value="InterPro"/>
</dbReference>
<sequence length="519" mass="59246">MDFTIHPYSLLLVSLAFAWWIQAYLKDRRANPYRLPYPPGPKGYPIIGILLNAPMFSPWLEYDKWFKIYGDMIYFEILGQPFLVLGSPRRTSDLFEKRATIYSDRPRMIMVMEMLGWTYNLGLQPYGSWWRRHYRLFHNHFGADQLVNFQPTLLKTTHSFLRRLLSNPDNFVRHIHLLLMSSLMEITYGVQIEDPQDPLIANAELVLKAAAEALIPGKFLVDTLPALKYVPEWFPGAGWKRRANYVKKINELVSRGPFETVKEELKRGTAASSAAASMIEGIEDKPGVNRAEEEEVAKNTAATAFAAGSDTVISIIEAFFLAMVMYPEVQKKAQDELDIVLGSSLPGFNDRASLPYINALVKEMFRWHLVTPLAIPHTTSQADEYDGFYIPKGTIVVGNSWSMLHDPEVFDEPMRLVPERYLKDGQLNPEVRDPWDFSFGYGHRICAGRHMADASFFIAITSVLSAFDIKPPLDDKGRSVAPKGEFTPYYLSSPVPFEARIMPRSRKAENMIRDTQLME</sequence>
<evidence type="ECO:0000256" key="9">
    <source>
        <dbReference type="PIRSR" id="PIRSR602401-1"/>
    </source>
</evidence>
<keyword evidence="13" id="KW-1185">Reference proteome</keyword>
<evidence type="ECO:0000313" key="13">
    <source>
        <dbReference type="Proteomes" id="UP000807342"/>
    </source>
</evidence>
<keyword evidence="11" id="KW-1133">Transmembrane helix</keyword>
<dbReference type="InterPro" id="IPR002401">
    <property type="entry name" value="Cyt_P450_E_grp-I"/>
</dbReference>
<reference evidence="12" key="1">
    <citation type="submission" date="2020-11" db="EMBL/GenBank/DDBJ databases">
        <authorList>
            <consortium name="DOE Joint Genome Institute"/>
            <person name="Ahrendt S."/>
            <person name="Riley R."/>
            <person name="Andreopoulos W."/>
            <person name="Labutti K."/>
            <person name="Pangilinan J."/>
            <person name="Ruiz-Duenas F.J."/>
            <person name="Barrasa J.M."/>
            <person name="Sanchez-Garcia M."/>
            <person name="Camarero S."/>
            <person name="Miyauchi S."/>
            <person name="Serrano A."/>
            <person name="Linde D."/>
            <person name="Babiker R."/>
            <person name="Drula E."/>
            <person name="Ayuso-Fernandez I."/>
            <person name="Pacheco R."/>
            <person name="Padilla G."/>
            <person name="Ferreira P."/>
            <person name="Barriuso J."/>
            <person name="Kellner H."/>
            <person name="Castanera R."/>
            <person name="Alfaro M."/>
            <person name="Ramirez L."/>
            <person name="Pisabarro A.G."/>
            <person name="Kuo A."/>
            <person name="Tritt A."/>
            <person name="Lipzen A."/>
            <person name="He G."/>
            <person name="Yan M."/>
            <person name="Ng V."/>
            <person name="Cullen D."/>
            <person name="Martin F."/>
            <person name="Rosso M.-N."/>
            <person name="Henrissat B."/>
            <person name="Hibbett D."/>
            <person name="Martinez A.T."/>
            <person name="Grigoriev I.V."/>
        </authorList>
    </citation>
    <scope>NUCLEOTIDE SEQUENCE</scope>
    <source>
        <strain evidence="12">MF-IS2</strain>
    </source>
</reference>
<dbReference type="EMBL" id="MU151607">
    <property type="protein sequence ID" value="KAF9442561.1"/>
    <property type="molecule type" value="Genomic_DNA"/>
</dbReference>
<keyword evidence="8 10" id="KW-0503">Monooxygenase</keyword>
<keyword evidence="5 9" id="KW-0479">Metal-binding</keyword>
<dbReference type="PANTHER" id="PTHR46300">
    <property type="entry name" value="P450, PUTATIVE (EUROFUNG)-RELATED-RELATED"/>
    <property type="match status" value="1"/>
</dbReference>
<organism evidence="12 13">
    <name type="scientific">Macrolepiota fuliginosa MF-IS2</name>
    <dbReference type="NCBI Taxonomy" id="1400762"/>
    <lineage>
        <taxon>Eukaryota</taxon>
        <taxon>Fungi</taxon>
        <taxon>Dikarya</taxon>
        <taxon>Basidiomycota</taxon>
        <taxon>Agaricomycotina</taxon>
        <taxon>Agaricomycetes</taxon>
        <taxon>Agaricomycetidae</taxon>
        <taxon>Agaricales</taxon>
        <taxon>Agaricineae</taxon>
        <taxon>Agaricaceae</taxon>
        <taxon>Macrolepiota</taxon>
    </lineage>
</organism>
<dbReference type="GO" id="GO:0016705">
    <property type="term" value="F:oxidoreductase activity, acting on paired donors, with incorporation or reduction of molecular oxygen"/>
    <property type="evidence" value="ECO:0007669"/>
    <property type="project" value="InterPro"/>
</dbReference>
<evidence type="ECO:0000256" key="5">
    <source>
        <dbReference type="ARBA" id="ARBA00022723"/>
    </source>
</evidence>
<keyword evidence="6 10" id="KW-0560">Oxidoreductase</keyword>
<keyword evidence="4 9" id="KW-0349">Heme</keyword>
<evidence type="ECO:0000256" key="10">
    <source>
        <dbReference type="RuleBase" id="RU000461"/>
    </source>
</evidence>
<dbReference type="GO" id="GO:0004497">
    <property type="term" value="F:monooxygenase activity"/>
    <property type="evidence" value="ECO:0007669"/>
    <property type="project" value="UniProtKB-KW"/>
</dbReference>
<keyword evidence="11" id="KW-0812">Transmembrane</keyword>
<comment type="pathway">
    <text evidence="2">Secondary metabolite biosynthesis.</text>
</comment>
<evidence type="ECO:0000313" key="12">
    <source>
        <dbReference type="EMBL" id="KAF9442561.1"/>
    </source>
</evidence>
<protein>
    <submittedName>
        <fullName evidence="12">Cytochrome P450</fullName>
    </submittedName>
</protein>
<accession>A0A9P5X491</accession>
<dbReference type="InterPro" id="IPR036396">
    <property type="entry name" value="Cyt_P450_sf"/>
</dbReference>
<comment type="similarity">
    <text evidence="3 10">Belongs to the cytochrome P450 family.</text>
</comment>
<dbReference type="InterPro" id="IPR017972">
    <property type="entry name" value="Cyt_P450_CS"/>
</dbReference>
<dbReference type="Gene3D" id="1.10.630.10">
    <property type="entry name" value="Cytochrome P450"/>
    <property type="match status" value="1"/>
</dbReference>
<comment type="caution">
    <text evidence="12">The sequence shown here is derived from an EMBL/GenBank/DDBJ whole genome shotgun (WGS) entry which is preliminary data.</text>
</comment>
<dbReference type="PANTHER" id="PTHR46300:SF7">
    <property type="entry name" value="P450, PUTATIVE (EUROFUNG)-RELATED"/>
    <property type="match status" value="1"/>
</dbReference>
<feature type="transmembrane region" description="Helical" evidence="11">
    <location>
        <begin position="6"/>
        <end position="25"/>
    </location>
</feature>
<feature type="binding site" description="axial binding residue" evidence="9">
    <location>
        <position position="446"/>
    </location>
    <ligand>
        <name>heme</name>
        <dbReference type="ChEBI" id="CHEBI:30413"/>
    </ligand>
    <ligandPart>
        <name>Fe</name>
        <dbReference type="ChEBI" id="CHEBI:18248"/>
    </ligandPart>
</feature>
<evidence type="ECO:0000256" key="3">
    <source>
        <dbReference type="ARBA" id="ARBA00010617"/>
    </source>
</evidence>
<keyword evidence="7 9" id="KW-0408">Iron</keyword>
<evidence type="ECO:0000256" key="6">
    <source>
        <dbReference type="ARBA" id="ARBA00023002"/>
    </source>
</evidence>
<evidence type="ECO:0000256" key="7">
    <source>
        <dbReference type="ARBA" id="ARBA00023004"/>
    </source>
</evidence>
<dbReference type="GO" id="GO:0005506">
    <property type="term" value="F:iron ion binding"/>
    <property type="evidence" value="ECO:0007669"/>
    <property type="project" value="InterPro"/>
</dbReference>
<keyword evidence="11" id="KW-0472">Membrane</keyword>
<dbReference type="Proteomes" id="UP000807342">
    <property type="component" value="Unassembled WGS sequence"/>
</dbReference>
<dbReference type="CDD" id="cd11065">
    <property type="entry name" value="CYP64-like"/>
    <property type="match status" value="1"/>
</dbReference>
<dbReference type="AlphaFoldDB" id="A0A9P5X491"/>
<proteinExistence type="inferred from homology"/>
<gene>
    <name evidence="12" type="ORF">P691DRAFT_738828</name>
</gene>
<dbReference type="Pfam" id="PF00067">
    <property type="entry name" value="p450"/>
    <property type="match status" value="1"/>
</dbReference>